<sequence length="188" mass="19997">MLQGNSIAGSFSIVLFMVGIDRRMSSLKPGHVAGLRRLSTRAAAASTTTTFASLIIGLDSFSSIAVNVISHLHSSSIPVLAGLSDAEFARAEAEFGFIFPPDLCAVLSIGLPVGPGFPDWHASAGSHLHLRTSLNLLIVTISFQIARNALWPKSWGSCLCDLEKAYGLSSLPWERLNVGEGSIFTLKT</sequence>
<keyword evidence="2" id="KW-1185">Reference proteome</keyword>
<dbReference type="EMBL" id="JAMYWD010000003">
    <property type="protein sequence ID" value="KAJ4976049.1"/>
    <property type="molecule type" value="Genomic_DNA"/>
</dbReference>
<dbReference type="PANTHER" id="PTHR32011">
    <property type="entry name" value="OS08G0472400 PROTEIN"/>
    <property type="match status" value="1"/>
</dbReference>
<reference evidence="1" key="1">
    <citation type="journal article" date="2023" name="Plant J.">
        <title>The genome of the king protea, Protea cynaroides.</title>
        <authorList>
            <person name="Chang J."/>
            <person name="Duong T.A."/>
            <person name="Schoeman C."/>
            <person name="Ma X."/>
            <person name="Roodt D."/>
            <person name="Barker N."/>
            <person name="Li Z."/>
            <person name="Van de Peer Y."/>
            <person name="Mizrachi E."/>
        </authorList>
    </citation>
    <scope>NUCLEOTIDE SEQUENCE</scope>
    <source>
        <tissue evidence="1">Young leaves</tissue>
    </source>
</reference>
<comment type="caution">
    <text evidence="1">The sequence shown here is derived from an EMBL/GenBank/DDBJ whole genome shotgun (WGS) entry which is preliminary data.</text>
</comment>
<dbReference type="PANTHER" id="PTHR32011:SF2">
    <property type="entry name" value="OS08G0472400 PROTEIN"/>
    <property type="match status" value="1"/>
</dbReference>
<evidence type="ECO:0000313" key="1">
    <source>
        <dbReference type="EMBL" id="KAJ4976049.1"/>
    </source>
</evidence>
<gene>
    <name evidence="1" type="ORF">NE237_001155</name>
</gene>
<name>A0A9Q0QY56_9MAGN</name>
<dbReference type="Proteomes" id="UP001141806">
    <property type="component" value="Unassembled WGS sequence"/>
</dbReference>
<dbReference type="AlphaFoldDB" id="A0A9Q0QY56"/>
<protein>
    <submittedName>
        <fullName evidence="1">Uncharacterized protein</fullName>
    </submittedName>
</protein>
<dbReference type="OrthoDB" id="1888829at2759"/>
<proteinExistence type="predicted"/>
<evidence type="ECO:0000313" key="2">
    <source>
        <dbReference type="Proteomes" id="UP001141806"/>
    </source>
</evidence>
<organism evidence="1 2">
    <name type="scientific">Protea cynaroides</name>
    <dbReference type="NCBI Taxonomy" id="273540"/>
    <lineage>
        <taxon>Eukaryota</taxon>
        <taxon>Viridiplantae</taxon>
        <taxon>Streptophyta</taxon>
        <taxon>Embryophyta</taxon>
        <taxon>Tracheophyta</taxon>
        <taxon>Spermatophyta</taxon>
        <taxon>Magnoliopsida</taxon>
        <taxon>Proteales</taxon>
        <taxon>Proteaceae</taxon>
        <taxon>Protea</taxon>
    </lineage>
</organism>
<accession>A0A9Q0QY56</accession>